<dbReference type="EMBL" id="CAEZTM010000022">
    <property type="protein sequence ID" value="CAB4569924.1"/>
    <property type="molecule type" value="Genomic_DNA"/>
</dbReference>
<dbReference type="EC" id="4.2.3.1" evidence="4"/>
<evidence type="ECO:0000256" key="9">
    <source>
        <dbReference type="ARBA" id="ARBA00023239"/>
    </source>
</evidence>
<keyword evidence="6" id="KW-0028">Amino-acid biosynthesis</keyword>
<evidence type="ECO:0000256" key="6">
    <source>
        <dbReference type="ARBA" id="ARBA00022605"/>
    </source>
</evidence>
<evidence type="ECO:0000256" key="7">
    <source>
        <dbReference type="ARBA" id="ARBA00022697"/>
    </source>
</evidence>
<organism evidence="13">
    <name type="scientific">freshwater metagenome</name>
    <dbReference type="NCBI Taxonomy" id="449393"/>
    <lineage>
        <taxon>unclassified sequences</taxon>
        <taxon>metagenomes</taxon>
        <taxon>ecological metagenomes</taxon>
    </lineage>
</organism>
<dbReference type="AlphaFoldDB" id="A0A6J6E3K4"/>
<feature type="domain" description="Tryptophan synthase beta chain-like PALP" evidence="12">
    <location>
        <begin position="46"/>
        <end position="340"/>
    </location>
</feature>
<evidence type="ECO:0000256" key="2">
    <source>
        <dbReference type="ARBA" id="ARBA00004979"/>
    </source>
</evidence>
<dbReference type="Pfam" id="PF00291">
    <property type="entry name" value="PALP"/>
    <property type="match status" value="1"/>
</dbReference>
<dbReference type="GO" id="GO:0009097">
    <property type="term" value="P:isoleucine biosynthetic process"/>
    <property type="evidence" value="ECO:0007669"/>
    <property type="project" value="TreeGrafter"/>
</dbReference>
<name>A0A6J6E3K4_9ZZZZ</name>
<dbReference type="GO" id="GO:0009088">
    <property type="term" value="P:threonine biosynthetic process"/>
    <property type="evidence" value="ECO:0007669"/>
    <property type="project" value="UniProtKB-UniPathway"/>
</dbReference>
<reference evidence="13" key="1">
    <citation type="submission" date="2020-05" db="EMBL/GenBank/DDBJ databases">
        <authorList>
            <person name="Chiriac C."/>
            <person name="Salcher M."/>
            <person name="Ghai R."/>
            <person name="Kavagutti S V."/>
        </authorList>
    </citation>
    <scope>NUCLEOTIDE SEQUENCE</scope>
</reference>
<comment type="similarity">
    <text evidence="3">Belongs to the threonine synthase family.</text>
</comment>
<keyword evidence="9" id="KW-0456">Lyase</keyword>
<proteinExistence type="inferred from homology"/>
<evidence type="ECO:0000256" key="10">
    <source>
        <dbReference type="ARBA" id="ARBA00049144"/>
    </source>
</evidence>
<evidence type="ECO:0000256" key="5">
    <source>
        <dbReference type="ARBA" id="ARBA00018679"/>
    </source>
</evidence>
<comment type="pathway">
    <text evidence="2">Amino-acid biosynthesis; L-threonine biosynthesis; L-threonine from L-aspartate: step 5/5.</text>
</comment>
<dbReference type="FunFam" id="3.40.50.1100:FF:000013">
    <property type="entry name" value="Threonine synthase"/>
    <property type="match status" value="1"/>
</dbReference>
<dbReference type="UniPathway" id="UPA00050">
    <property type="reaction ID" value="UER00065"/>
</dbReference>
<dbReference type="InterPro" id="IPR004450">
    <property type="entry name" value="Thr_synthase-like"/>
</dbReference>
<dbReference type="GO" id="GO:0006565">
    <property type="term" value="P:L-serine catabolic process"/>
    <property type="evidence" value="ECO:0007669"/>
    <property type="project" value="TreeGrafter"/>
</dbReference>
<feature type="region of interest" description="Disordered" evidence="11">
    <location>
        <begin position="1"/>
        <end position="21"/>
    </location>
</feature>
<gene>
    <name evidence="13" type="ORF">UFOPK1684_00639</name>
</gene>
<evidence type="ECO:0000256" key="8">
    <source>
        <dbReference type="ARBA" id="ARBA00022898"/>
    </source>
</evidence>
<dbReference type="InterPro" id="IPR001926">
    <property type="entry name" value="TrpB-like_PALP"/>
</dbReference>
<comment type="cofactor">
    <cofactor evidence="1">
        <name>pyridoxal 5'-phosphate</name>
        <dbReference type="ChEBI" id="CHEBI:597326"/>
    </cofactor>
</comment>
<dbReference type="FunFam" id="3.40.50.1100:FF:000014">
    <property type="entry name" value="Threonine synthase"/>
    <property type="match status" value="1"/>
</dbReference>
<sequence>MSIFQRGFFGGSRPIGPQHTRGSRIWRGVIHEYADRLDVSKATPVVTLGEGGTPLIEAHHLSELTGLRVFVKFEGMNPTGSFKDRGMTMAVSKAKEHGAKVVVCASTGNTSASAAAYATYGGMASAVLVPDGKISMGKLSQAVAHNSHVLQVDGNFDDCLDIARELAENYPVHLVNSVNNDRIEGQKTASFEVIDVLGRAPDYHFLPVGNAGNYTAYHRGYREEANRGRIDRLPQMMGFQAAGSAPIVTGERVAKPETIASAIRIGNPASWDLALAAREDTDGYFGAIDDAGILAAHRLLSRTVGVFVEPSSAISVAGLLERSQAGVLRKGATAVLTVTGHGLKDPLWALKNEDGSEAEPTKVPIDISHIAQVLGLAANR</sequence>
<keyword evidence="7" id="KW-0791">Threonine biosynthesis</keyword>
<dbReference type="GO" id="GO:0004794">
    <property type="term" value="F:threonine deaminase activity"/>
    <property type="evidence" value="ECO:0007669"/>
    <property type="project" value="TreeGrafter"/>
</dbReference>
<keyword evidence="8" id="KW-0663">Pyridoxal phosphate</keyword>
<dbReference type="PIRSF" id="PIRSF038945">
    <property type="entry name" value="Thr_synthase"/>
    <property type="match status" value="1"/>
</dbReference>
<dbReference type="GO" id="GO:0003941">
    <property type="term" value="F:L-serine ammonia-lyase activity"/>
    <property type="evidence" value="ECO:0007669"/>
    <property type="project" value="TreeGrafter"/>
</dbReference>
<accession>A0A6J6E3K4</accession>
<evidence type="ECO:0000256" key="3">
    <source>
        <dbReference type="ARBA" id="ARBA00005517"/>
    </source>
</evidence>
<dbReference type="InterPro" id="IPR026260">
    <property type="entry name" value="Thr_Synthase_bac/arc"/>
</dbReference>
<protein>
    <recommendedName>
        <fullName evidence="5">Threonine synthase</fullName>
        <ecNumber evidence="4">4.2.3.1</ecNumber>
    </recommendedName>
</protein>
<dbReference type="GO" id="GO:0004795">
    <property type="term" value="F:threonine synthase activity"/>
    <property type="evidence" value="ECO:0007669"/>
    <property type="project" value="UniProtKB-EC"/>
</dbReference>
<dbReference type="SUPFAM" id="SSF53686">
    <property type="entry name" value="Tryptophan synthase beta subunit-like PLP-dependent enzymes"/>
    <property type="match status" value="1"/>
</dbReference>
<dbReference type="CDD" id="cd01563">
    <property type="entry name" value="Thr-synth_1"/>
    <property type="match status" value="1"/>
</dbReference>
<dbReference type="Gene3D" id="3.40.50.1100">
    <property type="match status" value="2"/>
</dbReference>
<dbReference type="InterPro" id="IPR036052">
    <property type="entry name" value="TrpB-like_PALP_sf"/>
</dbReference>
<dbReference type="PANTHER" id="PTHR48078">
    <property type="entry name" value="THREONINE DEHYDRATASE, MITOCHONDRIAL-RELATED"/>
    <property type="match status" value="1"/>
</dbReference>
<dbReference type="NCBIfam" id="TIGR00260">
    <property type="entry name" value="thrC"/>
    <property type="match status" value="1"/>
</dbReference>
<evidence type="ECO:0000256" key="11">
    <source>
        <dbReference type="SAM" id="MobiDB-lite"/>
    </source>
</evidence>
<dbReference type="PANTHER" id="PTHR48078:SF6">
    <property type="entry name" value="L-THREONINE DEHYDRATASE CATABOLIC TDCB"/>
    <property type="match status" value="1"/>
</dbReference>
<evidence type="ECO:0000256" key="4">
    <source>
        <dbReference type="ARBA" id="ARBA00013028"/>
    </source>
</evidence>
<evidence type="ECO:0000313" key="13">
    <source>
        <dbReference type="EMBL" id="CAB4569924.1"/>
    </source>
</evidence>
<evidence type="ECO:0000256" key="1">
    <source>
        <dbReference type="ARBA" id="ARBA00001933"/>
    </source>
</evidence>
<comment type="catalytic activity">
    <reaction evidence="10">
        <text>O-phospho-L-homoserine + H2O = L-threonine + phosphate</text>
        <dbReference type="Rhea" id="RHEA:10840"/>
        <dbReference type="ChEBI" id="CHEBI:15377"/>
        <dbReference type="ChEBI" id="CHEBI:43474"/>
        <dbReference type="ChEBI" id="CHEBI:57590"/>
        <dbReference type="ChEBI" id="CHEBI:57926"/>
        <dbReference type="EC" id="4.2.3.1"/>
    </reaction>
</comment>
<dbReference type="GO" id="GO:0006567">
    <property type="term" value="P:L-threonine catabolic process"/>
    <property type="evidence" value="ECO:0007669"/>
    <property type="project" value="TreeGrafter"/>
</dbReference>
<dbReference type="InterPro" id="IPR050147">
    <property type="entry name" value="Ser/Thr_Dehydratase"/>
</dbReference>
<dbReference type="InterPro" id="IPR000634">
    <property type="entry name" value="Ser/Thr_deHydtase_PyrdxlP-BS"/>
</dbReference>
<evidence type="ECO:0000259" key="12">
    <source>
        <dbReference type="Pfam" id="PF00291"/>
    </source>
</evidence>
<dbReference type="GO" id="GO:0030170">
    <property type="term" value="F:pyridoxal phosphate binding"/>
    <property type="evidence" value="ECO:0007669"/>
    <property type="project" value="InterPro"/>
</dbReference>
<dbReference type="PROSITE" id="PS00165">
    <property type="entry name" value="DEHYDRATASE_SER_THR"/>
    <property type="match status" value="1"/>
</dbReference>